<proteinExistence type="predicted"/>
<evidence type="ECO:0000313" key="2">
    <source>
        <dbReference type="Proteomes" id="UP000241592"/>
    </source>
</evidence>
<protein>
    <submittedName>
        <fullName evidence="1">Uncharacterized protein</fullName>
    </submittedName>
</protein>
<organism evidence="1 2">
    <name type="scientific">Pseudomonas phage nickie</name>
    <dbReference type="NCBI Taxonomy" id="2048977"/>
    <lineage>
        <taxon>Viruses</taxon>
        <taxon>Duplodnaviria</taxon>
        <taxon>Heunggongvirae</taxon>
        <taxon>Uroviricota</taxon>
        <taxon>Caudoviricetes</taxon>
        <taxon>Nickievirus</taxon>
        <taxon>Nickievirus nickie</taxon>
    </lineage>
</organism>
<reference evidence="1 2" key="1">
    <citation type="submission" date="2017-09" db="EMBL/GenBank/DDBJ databases">
        <authorList>
            <person name="Ehlers B."/>
            <person name="Leendertz F.H."/>
        </authorList>
    </citation>
    <scope>NUCLEOTIDE SEQUENCE [LARGE SCALE GENOMIC DNA]</scope>
</reference>
<dbReference type="EMBL" id="MG018927">
    <property type="protein sequence ID" value="ATW58089.1"/>
    <property type="molecule type" value="Genomic_DNA"/>
</dbReference>
<evidence type="ECO:0000313" key="1">
    <source>
        <dbReference type="EMBL" id="ATW58089.1"/>
    </source>
</evidence>
<dbReference type="Proteomes" id="UP000241592">
    <property type="component" value="Segment"/>
</dbReference>
<accession>A0A2H4P7E2</accession>
<name>A0A2H4P7E2_9CAUD</name>
<gene>
    <name evidence="1" type="ORF">CNR34_00156</name>
</gene>
<sequence length="199" mass="22213">MKHNLQFGEVTLPCREVVVEEQTYLVPRGIARNHRNKSWQVKIARAGVLVLSGNHADSLYGGTEGALKTAIDQVVAATEVKPSRTLKISNRVSLVWAYSGRNVLSMNALVYSPHRKRSATIYLISYTKLTAEKVGDLKKKLVKALLREWQEENLDQAVPVSVMVRMDREAVKIMAGKSWEDFVKMGAGMADTQEVDSEV</sequence>
<keyword evidence="2" id="KW-1185">Reference proteome</keyword>